<dbReference type="PANTHER" id="PTHR42748">
    <property type="entry name" value="NITROGEN METABOLITE REPRESSION PROTEIN NMRA FAMILY MEMBER"/>
    <property type="match status" value="1"/>
</dbReference>
<evidence type="ECO:0000313" key="6">
    <source>
        <dbReference type="Proteomes" id="UP000504636"/>
    </source>
</evidence>
<feature type="non-terminal residue" evidence="5">
    <location>
        <position position="1"/>
    </location>
</feature>
<dbReference type="AlphaFoldDB" id="A0A6A6YVG8"/>
<dbReference type="InterPro" id="IPR008030">
    <property type="entry name" value="NmrA-like"/>
</dbReference>
<evidence type="ECO:0000259" key="4">
    <source>
        <dbReference type="Pfam" id="PF05368"/>
    </source>
</evidence>
<dbReference type="RefSeq" id="XP_033578948.1">
    <property type="nucleotide sequence ID" value="XM_033714635.1"/>
</dbReference>
<evidence type="ECO:0000256" key="2">
    <source>
        <dbReference type="ARBA" id="ARBA00022857"/>
    </source>
</evidence>
<protein>
    <submittedName>
        <fullName evidence="5 7">NAD(P)-binding protein</fullName>
    </submittedName>
</protein>
<dbReference type="GeneID" id="54455528"/>
<dbReference type="OrthoDB" id="419598at2759"/>
<name>A0A6A6YVG8_9PEZI</name>
<dbReference type="Proteomes" id="UP000504636">
    <property type="component" value="Unplaced"/>
</dbReference>
<reference evidence="7" key="3">
    <citation type="submission" date="2025-04" db="UniProtKB">
        <authorList>
            <consortium name="RefSeq"/>
        </authorList>
    </citation>
    <scope>IDENTIFICATION</scope>
    <source>
        <strain evidence="7">CBS 304.34</strain>
    </source>
</reference>
<evidence type="ECO:0000256" key="3">
    <source>
        <dbReference type="ARBA" id="ARBA00023002"/>
    </source>
</evidence>
<dbReference type="GO" id="GO:0005634">
    <property type="term" value="C:nucleus"/>
    <property type="evidence" value="ECO:0007669"/>
    <property type="project" value="TreeGrafter"/>
</dbReference>
<evidence type="ECO:0000313" key="7">
    <source>
        <dbReference type="RefSeq" id="XP_033578948.1"/>
    </source>
</evidence>
<keyword evidence="6" id="KW-1185">Reference proteome</keyword>
<dbReference type="GO" id="GO:0016491">
    <property type="term" value="F:oxidoreductase activity"/>
    <property type="evidence" value="ECO:0007669"/>
    <property type="project" value="UniProtKB-KW"/>
</dbReference>
<evidence type="ECO:0000256" key="1">
    <source>
        <dbReference type="ARBA" id="ARBA00006328"/>
    </source>
</evidence>
<reference evidence="7" key="2">
    <citation type="submission" date="2020-04" db="EMBL/GenBank/DDBJ databases">
        <authorList>
            <consortium name="NCBI Genome Project"/>
        </authorList>
    </citation>
    <scope>NUCLEOTIDE SEQUENCE</scope>
    <source>
        <strain evidence="7">CBS 304.34</strain>
    </source>
</reference>
<gene>
    <name evidence="5 7" type="ORF">BDZ99DRAFT_357479</name>
</gene>
<reference evidence="5 7" key="1">
    <citation type="journal article" date="2020" name="Stud. Mycol.">
        <title>101 Dothideomycetes genomes: a test case for predicting lifestyles and emergence of pathogens.</title>
        <authorList>
            <person name="Haridas S."/>
            <person name="Albert R."/>
            <person name="Binder M."/>
            <person name="Bloem J."/>
            <person name="Labutti K."/>
            <person name="Salamov A."/>
            <person name="Andreopoulos B."/>
            <person name="Baker S."/>
            <person name="Barry K."/>
            <person name="Bills G."/>
            <person name="Bluhm B."/>
            <person name="Cannon C."/>
            <person name="Castanera R."/>
            <person name="Culley D."/>
            <person name="Daum C."/>
            <person name="Ezra D."/>
            <person name="Gonzalez J."/>
            <person name="Henrissat B."/>
            <person name="Kuo A."/>
            <person name="Liang C."/>
            <person name="Lipzen A."/>
            <person name="Lutzoni F."/>
            <person name="Magnuson J."/>
            <person name="Mondo S."/>
            <person name="Nolan M."/>
            <person name="Ohm R."/>
            <person name="Pangilinan J."/>
            <person name="Park H.-J."/>
            <person name="Ramirez L."/>
            <person name="Alfaro M."/>
            <person name="Sun H."/>
            <person name="Tritt A."/>
            <person name="Yoshinaga Y."/>
            <person name="Zwiers L.-H."/>
            <person name="Turgeon B."/>
            <person name="Goodwin S."/>
            <person name="Spatafora J."/>
            <person name="Crous P."/>
            <person name="Grigoriev I."/>
        </authorList>
    </citation>
    <scope>NUCLEOTIDE SEQUENCE</scope>
    <source>
        <strain evidence="5 7">CBS 304.34</strain>
    </source>
</reference>
<accession>A0A6A6YVG8</accession>
<dbReference type="PANTHER" id="PTHR42748:SF30">
    <property type="entry name" value="NMRA-LIKE DOMAIN-CONTAINING PROTEIN"/>
    <property type="match status" value="1"/>
</dbReference>
<comment type="similarity">
    <text evidence="1">Belongs to the NmrA-type oxidoreductase family.</text>
</comment>
<dbReference type="Gene3D" id="3.40.50.720">
    <property type="entry name" value="NAD(P)-binding Rossmann-like Domain"/>
    <property type="match status" value="1"/>
</dbReference>
<dbReference type="InterPro" id="IPR036291">
    <property type="entry name" value="NAD(P)-bd_dom_sf"/>
</dbReference>
<keyword evidence="2" id="KW-0521">NADP</keyword>
<sequence length="246" mass="25503">AVTHLLAAGWRVHALVRDPTDARALSLQTLGAKLFKGELSTPSVTNSTPPSAASTTATVPGLDAAIAGCAALFLNQMPNWTPGGEAREAATILAAAKAVGVQHVVHATGLSLNDPQHAEKMEGSIVAPAILGKGEVEELVKASGITYTILRPGWFMTNLTLPLVGVMFPELVASGRFVHSYGEGCVLPLVDPEDVGAFAAAAVEDPARFGGQTIAIAGEKLGIKEIVEWIGRVAGKEVVVVERSDE</sequence>
<proteinExistence type="inferred from homology"/>
<dbReference type="EMBL" id="MU003698">
    <property type="protein sequence ID" value="KAF2811984.1"/>
    <property type="molecule type" value="Genomic_DNA"/>
</dbReference>
<dbReference type="SUPFAM" id="SSF51735">
    <property type="entry name" value="NAD(P)-binding Rossmann-fold domains"/>
    <property type="match status" value="1"/>
</dbReference>
<organism evidence="5">
    <name type="scientific">Mytilinidion resinicola</name>
    <dbReference type="NCBI Taxonomy" id="574789"/>
    <lineage>
        <taxon>Eukaryota</taxon>
        <taxon>Fungi</taxon>
        <taxon>Dikarya</taxon>
        <taxon>Ascomycota</taxon>
        <taxon>Pezizomycotina</taxon>
        <taxon>Dothideomycetes</taxon>
        <taxon>Pleosporomycetidae</taxon>
        <taxon>Mytilinidiales</taxon>
        <taxon>Mytilinidiaceae</taxon>
        <taxon>Mytilinidion</taxon>
    </lineage>
</organism>
<feature type="non-terminal residue" evidence="5">
    <location>
        <position position="246"/>
    </location>
</feature>
<dbReference type="Pfam" id="PF05368">
    <property type="entry name" value="NmrA"/>
    <property type="match status" value="1"/>
</dbReference>
<keyword evidence="3" id="KW-0560">Oxidoreductase</keyword>
<feature type="domain" description="NmrA-like" evidence="4">
    <location>
        <begin position="2"/>
        <end position="239"/>
    </location>
</feature>
<evidence type="ECO:0000313" key="5">
    <source>
        <dbReference type="EMBL" id="KAF2811984.1"/>
    </source>
</evidence>
<dbReference type="InterPro" id="IPR051164">
    <property type="entry name" value="NmrA-like_oxidored"/>
</dbReference>